<accession>A0ABV7KYQ3</accession>
<dbReference type="Gene3D" id="3.40.50.410">
    <property type="entry name" value="von Willebrand factor, type A domain"/>
    <property type="match status" value="1"/>
</dbReference>
<dbReference type="Pfam" id="PF06707">
    <property type="entry name" value="DUF1194"/>
    <property type="match status" value="1"/>
</dbReference>
<dbReference type="RefSeq" id="WP_379899725.1">
    <property type="nucleotide sequence ID" value="NZ_JBHRTR010000023.1"/>
</dbReference>
<organism evidence="1 2">
    <name type="scientific">Marinibaculum pumilum</name>
    <dbReference type="NCBI Taxonomy" id="1766165"/>
    <lineage>
        <taxon>Bacteria</taxon>
        <taxon>Pseudomonadati</taxon>
        <taxon>Pseudomonadota</taxon>
        <taxon>Alphaproteobacteria</taxon>
        <taxon>Rhodospirillales</taxon>
        <taxon>Rhodospirillaceae</taxon>
        <taxon>Marinibaculum</taxon>
    </lineage>
</organism>
<reference evidence="2" key="1">
    <citation type="journal article" date="2019" name="Int. J. Syst. Evol. Microbiol.">
        <title>The Global Catalogue of Microorganisms (GCM) 10K type strain sequencing project: providing services to taxonomists for standard genome sequencing and annotation.</title>
        <authorList>
            <consortium name="The Broad Institute Genomics Platform"/>
            <consortium name="The Broad Institute Genome Sequencing Center for Infectious Disease"/>
            <person name="Wu L."/>
            <person name="Ma J."/>
        </authorList>
    </citation>
    <scope>NUCLEOTIDE SEQUENCE [LARGE SCALE GENOMIC DNA]</scope>
    <source>
        <strain evidence="2">KCTC 42964</strain>
    </source>
</reference>
<dbReference type="CDD" id="cd00198">
    <property type="entry name" value="vWFA"/>
    <property type="match status" value="1"/>
</dbReference>
<dbReference type="SUPFAM" id="SSF53300">
    <property type="entry name" value="vWA-like"/>
    <property type="match status" value="1"/>
</dbReference>
<evidence type="ECO:0000313" key="2">
    <source>
        <dbReference type="Proteomes" id="UP001595528"/>
    </source>
</evidence>
<dbReference type="InterPro" id="IPR036465">
    <property type="entry name" value="vWFA_dom_sf"/>
</dbReference>
<protein>
    <submittedName>
        <fullName evidence="1">DUF1194 domain-containing protein</fullName>
    </submittedName>
</protein>
<proteinExistence type="predicted"/>
<dbReference type="Proteomes" id="UP001595528">
    <property type="component" value="Unassembled WGS sequence"/>
</dbReference>
<name>A0ABV7KYQ3_9PROT</name>
<keyword evidence="2" id="KW-1185">Reference proteome</keyword>
<dbReference type="EMBL" id="JBHRTR010000023">
    <property type="protein sequence ID" value="MFC3227515.1"/>
    <property type="molecule type" value="Genomic_DNA"/>
</dbReference>
<sequence length="191" mass="21190">MTALDWLVFVVDRSSSIDAEELQLQRQAYVDALRDPRVAQMLRHSQVAIVEFDSTAETVVPFAPPLVAAQAYQDWAWEGSRGGTGIGRGLSEALRLLQDKPGRRVIDISGDGRDNRDSALLERMRAAAAAMPVEINGLVLGGRTRYPIDDYYRTQVVNGFVMRIDSIGDFLAALRRKILREVAVALHEPGR</sequence>
<gene>
    <name evidence="1" type="ORF">ACFOGJ_09755</name>
</gene>
<dbReference type="InterPro" id="IPR010607">
    <property type="entry name" value="DUF1194"/>
</dbReference>
<comment type="caution">
    <text evidence="1">The sequence shown here is derived from an EMBL/GenBank/DDBJ whole genome shotgun (WGS) entry which is preliminary data.</text>
</comment>
<evidence type="ECO:0000313" key="1">
    <source>
        <dbReference type="EMBL" id="MFC3227515.1"/>
    </source>
</evidence>